<evidence type="ECO:0000313" key="2">
    <source>
        <dbReference type="EMBL" id="RDW72741.1"/>
    </source>
</evidence>
<comment type="caution">
    <text evidence="2">The sequence shown here is derived from an EMBL/GenBank/DDBJ whole genome shotgun (WGS) entry which is preliminary data.</text>
</comment>
<dbReference type="EMBL" id="PVWQ01000009">
    <property type="protein sequence ID" value="RDW72741.1"/>
    <property type="molecule type" value="Genomic_DNA"/>
</dbReference>
<feature type="compositionally biased region" description="Basic and acidic residues" evidence="1">
    <location>
        <begin position="1"/>
        <end position="12"/>
    </location>
</feature>
<feature type="compositionally biased region" description="Polar residues" evidence="1">
    <location>
        <begin position="57"/>
        <end position="71"/>
    </location>
</feature>
<organism evidence="2 3">
    <name type="scientific">Aspergillus mulundensis</name>
    <dbReference type="NCBI Taxonomy" id="1810919"/>
    <lineage>
        <taxon>Eukaryota</taxon>
        <taxon>Fungi</taxon>
        <taxon>Dikarya</taxon>
        <taxon>Ascomycota</taxon>
        <taxon>Pezizomycotina</taxon>
        <taxon>Eurotiomycetes</taxon>
        <taxon>Eurotiomycetidae</taxon>
        <taxon>Eurotiales</taxon>
        <taxon>Aspergillaceae</taxon>
        <taxon>Aspergillus</taxon>
        <taxon>Aspergillus subgen. Nidulantes</taxon>
    </lineage>
</organism>
<accession>A0A3D8RFU9</accession>
<dbReference type="AlphaFoldDB" id="A0A3D8RFU9"/>
<name>A0A3D8RFU9_9EURO</name>
<dbReference type="GeneID" id="38118283"/>
<sequence length="108" mass="12663">MPEDPFHKEGFIERMLQPHHQPRRRSSSAGEGEREKPDLASLALERSSSNEEDKNLNLDTGQPENQEQNIGPTALRRQRRNSSFQRFKEYMQSEKELDEEGEMYAKLM</sequence>
<dbReference type="STRING" id="1810919.A0A3D8RFU9"/>
<gene>
    <name evidence="2" type="ORF">DSM5745_07913</name>
</gene>
<evidence type="ECO:0000256" key="1">
    <source>
        <dbReference type="SAM" id="MobiDB-lite"/>
    </source>
</evidence>
<keyword evidence="3" id="KW-1185">Reference proteome</keyword>
<dbReference type="Proteomes" id="UP000256690">
    <property type="component" value="Unassembled WGS sequence"/>
</dbReference>
<reference evidence="2 3" key="1">
    <citation type="journal article" date="2018" name="IMA Fungus">
        <title>IMA Genome-F 9: Draft genome sequence of Annulohypoxylon stygium, Aspergillus mulundensis, Berkeleyomyces basicola (syn. Thielaviopsis basicola), Ceratocystis smalleyi, two Cercospora beticola strains, Coleophoma cylindrospora, Fusarium fracticaudum, Phialophora cf. hyalina, and Morchella septimelata.</title>
        <authorList>
            <person name="Wingfield B.D."/>
            <person name="Bills G.F."/>
            <person name="Dong Y."/>
            <person name="Huang W."/>
            <person name="Nel W.J."/>
            <person name="Swalarsk-Parry B.S."/>
            <person name="Vaghefi N."/>
            <person name="Wilken P.M."/>
            <person name="An Z."/>
            <person name="de Beer Z.W."/>
            <person name="De Vos L."/>
            <person name="Chen L."/>
            <person name="Duong T.A."/>
            <person name="Gao Y."/>
            <person name="Hammerbacher A."/>
            <person name="Kikkert J.R."/>
            <person name="Li Y."/>
            <person name="Li H."/>
            <person name="Li K."/>
            <person name="Li Q."/>
            <person name="Liu X."/>
            <person name="Ma X."/>
            <person name="Naidoo K."/>
            <person name="Pethybridge S.J."/>
            <person name="Sun J."/>
            <person name="Steenkamp E.T."/>
            <person name="van der Nest M.A."/>
            <person name="van Wyk S."/>
            <person name="Wingfield M.J."/>
            <person name="Xiong C."/>
            <person name="Yue Q."/>
            <person name="Zhang X."/>
        </authorList>
    </citation>
    <scope>NUCLEOTIDE SEQUENCE [LARGE SCALE GENOMIC DNA]</scope>
    <source>
        <strain evidence="2 3">DSM 5745</strain>
    </source>
</reference>
<proteinExistence type="predicted"/>
<dbReference type="RefSeq" id="XP_026601961.1">
    <property type="nucleotide sequence ID" value="XM_026749929.1"/>
</dbReference>
<feature type="region of interest" description="Disordered" evidence="1">
    <location>
        <begin position="1"/>
        <end position="108"/>
    </location>
</feature>
<protein>
    <submittedName>
        <fullName evidence="2">Uncharacterized protein</fullName>
    </submittedName>
</protein>
<evidence type="ECO:0000313" key="3">
    <source>
        <dbReference type="Proteomes" id="UP000256690"/>
    </source>
</evidence>
<feature type="compositionally biased region" description="Basic and acidic residues" evidence="1">
    <location>
        <begin position="86"/>
        <end position="95"/>
    </location>
</feature>